<reference evidence="1 2" key="1">
    <citation type="journal article" date="2018" name="Front. Plant Sci.">
        <title>Red Clover (Trifolium pratense) and Zigzag Clover (T. medium) - A Picture of Genomic Similarities and Differences.</title>
        <authorList>
            <person name="Dluhosova J."/>
            <person name="Istvanek J."/>
            <person name="Nedelnik J."/>
            <person name="Repkova J."/>
        </authorList>
    </citation>
    <scope>NUCLEOTIDE SEQUENCE [LARGE SCALE GENOMIC DNA]</scope>
    <source>
        <strain evidence="2">cv. 10/8</strain>
        <tissue evidence="1">Leaf</tissue>
    </source>
</reference>
<proteinExistence type="predicted"/>
<evidence type="ECO:0000313" key="1">
    <source>
        <dbReference type="EMBL" id="MCI60102.1"/>
    </source>
</evidence>
<keyword evidence="2" id="KW-1185">Reference proteome</keyword>
<organism evidence="1 2">
    <name type="scientific">Trifolium medium</name>
    <dbReference type="NCBI Taxonomy" id="97028"/>
    <lineage>
        <taxon>Eukaryota</taxon>
        <taxon>Viridiplantae</taxon>
        <taxon>Streptophyta</taxon>
        <taxon>Embryophyta</taxon>
        <taxon>Tracheophyta</taxon>
        <taxon>Spermatophyta</taxon>
        <taxon>Magnoliopsida</taxon>
        <taxon>eudicotyledons</taxon>
        <taxon>Gunneridae</taxon>
        <taxon>Pentapetalae</taxon>
        <taxon>rosids</taxon>
        <taxon>fabids</taxon>
        <taxon>Fabales</taxon>
        <taxon>Fabaceae</taxon>
        <taxon>Papilionoideae</taxon>
        <taxon>50 kb inversion clade</taxon>
        <taxon>NPAAA clade</taxon>
        <taxon>Hologalegina</taxon>
        <taxon>IRL clade</taxon>
        <taxon>Trifolieae</taxon>
        <taxon>Trifolium</taxon>
    </lineage>
</organism>
<dbReference type="CDD" id="cd09272">
    <property type="entry name" value="RNase_HI_RT_Ty1"/>
    <property type="match status" value="1"/>
</dbReference>
<accession>A0A392TGN4</accession>
<feature type="non-terminal residue" evidence="1">
    <location>
        <position position="1"/>
    </location>
</feature>
<dbReference type="AlphaFoldDB" id="A0A392TGN4"/>
<evidence type="ECO:0000313" key="2">
    <source>
        <dbReference type="Proteomes" id="UP000265520"/>
    </source>
</evidence>
<name>A0A392TGN4_9FABA</name>
<dbReference type="Proteomes" id="UP000265520">
    <property type="component" value="Unassembled WGS sequence"/>
</dbReference>
<comment type="caution">
    <text evidence="1">The sequence shown here is derived from an EMBL/GenBank/DDBJ whole genome shotgun (WGS) entry which is preliminary data.</text>
</comment>
<sequence>QHQRTKHIEMDIHFVREKVARGQARVLHVPSRLQIADIFTKGLPHILFDDFRISLNVREPPASTAGV</sequence>
<protein>
    <submittedName>
        <fullName evidence="1">Copia protein</fullName>
    </submittedName>
</protein>
<dbReference type="EMBL" id="LXQA010575388">
    <property type="protein sequence ID" value="MCI60102.1"/>
    <property type="molecule type" value="Genomic_DNA"/>
</dbReference>